<evidence type="ECO:0000313" key="2">
    <source>
        <dbReference type="Proteomes" id="UP000612956"/>
    </source>
</evidence>
<protein>
    <submittedName>
        <fullName evidence="1">Uncharacterized protein</fullName>
    </submittedName>
</protein>
<dbReference type="Proteomes" id="UP000612956">
    <property type="component" value="Unassembled WGS sequence"/>
</dbReference>
<dbReference type="RefSeq" id="WP_188829266.1">
    <property type="nucleotide sequence ID" value="NZ_BMMW01000002.1"/>
</dbReference>
<dbReference type="EMBL" id="BMMW01000002">
    <property type="protein sequence ID" value="GGK54238.1"/>
    <property type="molecule type" value="Genomic_DNA"/>
</dbReference>
<evidence type="ECO:0000313" key="1">
    <source>
        <dbReference type="EMBL" id="GGK54238.1"/>
    </source>
</evidence>
<gene>
    <name evidence="1" type="ORF">GCM10011591_27490</name>
</gene>
<sequence>MNLVELLDRREYLLVLRAPSNAIRVIGALVDAGMLTEFTGYKRNRMWQARSVLTALDDFALRAGRRAIPS</sequence>
<proteinExistence type="predicted"/>
<name>A0A917QK52_9NOCA</name>
<accession>A0A917QK52</accession>
<keyword evidence="2" id="KW-1185">Reference proteome</keyword>
<reference evidence="1" key="1">
    <citation type="journal article" date="2014" name="Int. J. Syst. Evol. Microbiol.">
        <title>Complete genome sequence of Corynebacterium casei LMG S-19264T (=DSM 44701T), isolated from a smear-ripened cheese.</title>
        <authorList>
            <consortium name="US DOE Joint Genome Institute (JGI-PGF)"/>
            <person name="Walter F."/>
            <person name="Albersmeier A."/>
            <person name="Kalinowski J."/>
            <person name="Ruckert C."/>
        </authorList>
    </citation>
    <scope>NUCLEOTIDE SEQUENCE</scope>
    <source>
        <strain evidence="1">CGMCC 4.7278</strain>
    </source>
</reference>
<reference evidence="1" key="2">
    <citation type="submission" date="2020-09" db="EMBL/GenBank/DDBJ databases">
        <authorList>
            <person name="Sun Q."/>
            <person name="Zhou Y."/>
        </authorList>
    </citation>
    <scope>NUCLEOTIDE SEQUENCE</scope>
    <source>
        <strain evidence="1">CGMCC 4.7278</strain>
    </source>
</reference>
<comment type="caution">
    <text evidence="1">The sequence shown here is derived from an EMBL/GenBank/DDBJ whole genome shotgun (WGS) entry which is preliminary data.</text>
</comment>
<organism evidence="1 2">
    <name type="scientific">Nocardia camponoti</name>
    <dbReference type="NCBI Taxonomy" id="1616106"/>
    <lineage>
        <taxon>Bacteria</taxon>
        <taxon>Bacillati</taxon>
        <taxon>Actinomycetota</taxon>
        <taxon>Actinomycetes</taxon>
        <taxon>Mycobacteriales</taxon>
        <taxon>Nocardiaceae</taxon>
        <taxon>Nocardia</taxon>
    </lineage>
</organism>
<dbReference type="AlphaFoldDB" id="A0A917QK52"/>